<evidence type="ECO:0000256" key="1">
    <source>
        <dbReference type="ARBA" id="ARBA00009986"/>
    </source>
</evidence>
<reference evidence="4 5" key="1">
    <citation type="submission" date="2018-06" db="EMBL/GenBank/DDBJ databases">
        <authorList>
            <consortium name="Pathogen Informatics"/>
            <person name="Doyle S."/>
        </authorList>
    </citation>
    <scope>NUCLEOTIDE SEQUENCE [LARGE SCALE GENOMIC DNA]</scope>
    <source>
        <strain evidence="4 5">NCTC10684</strain>
    </source>
</reference>
<dbReference type="GO" id="GO:0009450">
    <property type="term" value="P:gamma-aminobutyric acid catabolic process"/>
    <property type="evidence" value="ECO:0007669"/>
    <property type="project" value="TreeGrafter"/>
</dbReference>
<comment type="similarity">
    <text evidence="1">Belongs to the aldehyde dehydrogenase family.</text>
</comment>
<dbReference type="Pfam" id="PF00171">
    <property type="entry name" value="Aldedh"/>
    <property type="match status" value="1"/>
</dbReference>
<organism evidence="4 5">
    <name type="scientific">Aminobacter aminovorans</name>
    <name type="common">Chelatobacter heintzii</name>
    <dbReference type="NCBI Taxonomy" id="83263"/>
    <lineage>
        <taxon>Bacteria</taxon>
        <taxon>Pseudomonadati</taxon>
        <taxon>Pseudomonadota</taxon>
        <taxon>Alphaproteobacteria</taxon>
        <taxon>Hyphomicrobiales</taxon>
        <taxon>Phyllobacteriaceae</taxon>
        <taxon>Aminobacter</taxon>
    </lineage>
</organism>
<protein>
    <submittedName>
        <fullName evidence="4">Succinate-semialdehyde dehydrogenase [NADP(+)] GabD</fullName>
        <ecNumber evidence="4">1.2.1.79</ecNumber>
    </submittedName>
</protein>
<proteinExistence type="inferred from homology"/>
<feature type="domain" description="Aldehyde dehydrogenase" evidence="3">
    <location>
        <begin position="22"/>
        <end position="476"/>
    </location>
</feature>
<name>A0A381IN30_AMIAI</name>
<evidence type="ECO:0000259" key="3">
    <source>
        <dbReference type="Pfam" id="PF00171"/>
    </source>
</evidence>
<dbReference type="RefSeq" id="WP_115734607.1">
    <property type="nucleotide sequence ID" value="NZ_BAAAVY010000037.1"/>
</dbReference>
<accession>A0A381IN30</accession>
<keyword evidence="2 4" id="KW-0560">Oxidoreductase</keyword>
<evidence type="ECO:0000256" key="2">
    <source>
        <dbReference type="ARBA" id="ARBA00023002"/>
    </source>
</evidence>
<dbReference type="GO" id="GO:0036243">
    <property type="term" value="F:succinate-semialdehyde dehydrogenase (NADP+) activity"/>
    <property type="evidence" value="ECO:0007669"/>
    <property type="project" value="UniProtKB-EC"/>
</dbReference>
<dbReference type="EC" id="1.2.1.79" evidence="4"/>
<dbReference type="PANTHER" id="PTHR43353">
    <property type="entry name" value="SUCCINATE-SEMIALDEHYDE DEHYDROGENASE, MITOCHONDRIAL"/>
    <property type="match status" value="1"/>
</dbReference>
<dbReference type="FunFam" id="3.40.605.10:FF:000007">
    <property type="entry name" value="NAD/NADP-dependent betaine aldehyde dehydrogenase"/>
    <property type="match status" value="1"/>
</dbReference>
<dbReference type="AlphaFoldDB" id="A0A381IN30"/>
<dbReference type="Proteomes" id="UP000254701">
    <property type="component" value="Unassembled WGS sequence"/>
</dbReference>
<dbReference type="EMBL" id="UFSM01000004">
    <property type="protein sequence ID" value="SUY29371.1"/>
    <property type="molecule type" value="Genomic_DNA"/>
</dbReference>
<dbReference type="InterPro" id="IPR016162">
    <property type="entry name" value="Ald_DH_N"/>
</dbReference>
<dbReference type="InterPro" id="IPR016163">
    <property type="entry name" value="Ald_DH_C"/>
</dbReference>
<dbReference type="Gene3D" id="3.40.605.10">
    <property type="entry name" value="Aldehyde Dehydrogenase, Chain A, domain 1"/>
    <property type="match status" value="1"/>
</dbReference>
<dbReference type="InterPro" id="IPR016161">
    <property type="entry name" value="Ald_DH/histidinol_DH"/>
</dbReference>
<dbReference type="Gene3D" id="3.40.309.10">
    <property type="entry name" value="Aldehyde Dehydrogenase, Chain A, domain 2"/>
    <property type="match status" value="1"/>
</dbReference>
<dbReference type="SUPFAM" id="SSF53720">
    <property type="entry name" value="ALDH-like"/>
    <property type="match status" value="1"/>
</dbReference>
<dbReference type="GO" id="GO:0004777">
    <property type="term" value="F:succinate-semialdehyde dehydrogenase (NAD+) activity"/>
    <property type="evidence" value="ECO:0007669"/>
    <property type="project" value="TreeGrafter"/>
</dbReference>
<dbReference type="FunFam" id="3.40.309.10:FF:000009">
    <property type="entry name" value="Aldehyde dehydrogenase A"/>
    <property type="match status" value="1"/>
</dbReference>
<sequence length="479" mass="51278">MATEDQIDRSLRIGSERVRAADRDILPVINPASGEAIGEIPVATTADLDDALAAAAAAYRSWRKVSAFERYAILRRAAGLLRERAPGIARAMTLEQGKPVGDSMAEVQGAADIFDWYAEEGRRAYGRIIPSRTSGVRSLVFREPIGPVALFTPWNFPVTIPARKIAAALAAGCSCIAKPAEETPSPTLAIAQALADAGLPHGVLNVVFGVPDHISTHLIASPVIKKISFTGSTRVGKHLARLAADGVKPATLELGGHAPTIVFADADVEKAAEMTARSKYRNAGQICITPTRFYLHESIHDRFVARFRDVAASLRLGDGLNPETQMGPLANGRRIDAMESLVSDAQRAGASVELGGERTGERGYFWQPTVLTDVPNEARIMNEEPFGPVAVTRRFKDFDEVVAEANRLPFGLSAYAFTRDTTTATRIGDELESGMVGINNMVLTTPETPFGGVKESGYGSEGGSEGLDSYLVTKFVTQG</sequence>
<evidence type="ECO:0000313" key="5">
    <source>
        <dbReference type="Proteomes" id="UP000254701"/>
    </source>
</evidence>
<dbReference type="InterPro" id="IPR050740">
    <property type="entry name" value="Aldehyde_DH_Superfamily"/>
</dbReference>
<dbReference type="PANTHER" id="PTHR43353:SF5">
    <property type="entry name" value="SUCCINATE-SEMIALDEHYDE DEHYDROGENASE, MITOCHONDRIAL"/>
    <property type="match status" value="1"/>
</dbReference>
<evidence type="ECO:0000313" key="4">
    <source>
        <dbReference type="EMBL" id="SUY29371.1"/>
    </source>
</evidence>
<dbReference type="InterPro" id="IPR015590">
    <property type="entry name" value="Aldehyde_DH_dom"/>
</dbReference>
<gene>
    <name evidence="4" type="primary">gabD_8</name>
    <name evidence="4" type="ORF">NCTC10684_05604</name>
</gene>
<dbReference type="OrthoDB" id="9812625at2"/>
<dbReference type="CDD" id="cd07103">
    <property type="entry name" value="ALDH_F5_SSADH_GabD"/>
    <property type="match status" value="1"/>
</dbReference>